<feature type="compositionally biased region" description="Low complexity" evidence="1">
    <location>
        <begin position="144"/>
        <end position="162"/>
    </location>
</feature>
<feature type="region of interest" description="Disordered" evidence="1">
    <location>
        <begin position="1"/>
        <end position="107"/>
    </location>
</feature>
<dbReference type="EMBL" id="JAMFLX010000013">
    <property type="protein sequence ID" value="MCL6270403.1"/>
    <property type="molecule type" value="Genomic_DNA"/>
</dbReference>
<sequence>MEPRIGLARHTNGSSSFSGMGNSSTPGRKNRARRRYQRGQYSSITAKRASDRQVGSEYSKDGTQHSVHRSLPERKSVRHSFSSPHHGRGATERKTPVSEAIQREESHTRELLGEAIILRECHKKTFSAGSDESVSVAKDKVKDFTPPSSSESESETDSGFSSAPSSDVETDFSKSSYSVPSSTFVHGKRCDRKKKTPTVAGTKSLSQNYSRLWGLSDEDFLSTIKGFNVKQLGLLGECFPDDRKDDVSAEKIQAFCRVVVEDVLKKKSDVNERWLYQIIQPMKRSRFYNDDLSIHIGKAIRSILDTKSERKIDTLYLMRILECIAQSSTYVECMPDIISCYLKSGFRVTPKNLTGVLKNIRSVMMLHAHMVAFGKHAYRIEIELKQLIAIIETYIQEQKPALDTINGSMLHWIRLYGNHVLGMKHLSTDFDGVPPSPDSSSLHKEVQRKLKAHLPETRFIREKRLGNTEIFVDLFCEPNVVIEVDGKQYHHMDFLPLRGSIPPRYGMYSRQDGKTWMKKVLMRSAGYEVINITSSRDSVIEGAVGKIEPLLPKQKAVTLARPKPLLGTACSKDSKSKDFPTFKPSFPAGAVKVVSL</sequence>
<comment type="caution">
    <text evidence="2">The sequence shown here is derived from an EMBL/GenBank/DDBJ whole genome shotgun (WGS) entry which is preliminary data.</text>
</comment>
<evidence type="ECO:0000256" key="1">
    <source>
        <dbReference type="SAM" id="MobiDB-lite"/>
    </source>
</evidence>
<feature type="region of interest" description="Disordered" evidence="1">
    <location>
        <begin position="138"/>
        <end position="190"/>
    </location>
</feature>
<keyword evidence="2" id="KW-0255">Endonuclease</keyword>
<dbReference type="Proteomes" id="UP001203338">
    <property type="component" value="Unassembled WGS sequence"/>
</dbReference>
<keyword evidence="2" id="KW-0378">Hydrolase</keyword>
<evidence type="ECO:0000313" key="3">
    <source>
        <dbReference type="Proteomes" id="UP001203338"/>
    </source>
</evidence>
<name>A0ABT0PIU7_9GAMM</name>
<evidence type="ECO:0000313" key="2">
    <source>
        <dbReference type="EMBL" id="MCL6270403.1"/>
    </source>
</evidence>
<feature type="compositionally biased region" description="Basic residues" evidence="1">
    <location>
        <begin position="28"/>
        <end position="37"/>
    </location>
</feature>
<gene>
    <name evidence="2" type="ORF">M3P05_10775</name>
</gene>
<keyword evidence="2" id="KW-0540">Nuclease</keyword>
<dbReference type="RefSeq" id="WP_249699613.1">
    <property type="nucleotide sequence ID" value="NZ_JAMFLX010000013.1"/>
</dbReference>
<feature type="compositionally biased region" description="Polar residues" evidence="1">
    <location>
        <begin position="163"/>
        <end position="184"/>
    </location>
</feature>
<proteinExistence type="predicted"/>
<dbReference type="GO" id="GO:0004519">
    <property type="term" value="F:endonuclease activity"/>
    <property type="evidence" value="ECO:0007669"/>
    <property type="project" value="UniProtKB-KW"/>
</dbReference>
<protein>
    <submittedName>
        <fullName evidence="2">Endonuclease domain-containing protein</fullName>
    </submittedName>
</protein>
<accession>A0ABT0PIU7</accession>
<keyword evidence="3" id="KW-1185">Reference proteome</keyword>
<dbReference type="Gene3D" id="3.40.960.10">
    <property type="entry name" value="VSR Endonuclease"/>
    <property type="match status" value="1"/>
</dbReference>
<feature type="compositionally biased region" description="Basic and acidic residues" evidence="1">
    <location>
        <begin position="89"/>
        <end position="107"/>
    </location>
</feature>
<organism evidence="2 3">
    <name type="scientific">Parendozoicomonas callyspongiae</name>
    <dbReference type="NCBI Taxonomy" id="2942213"/>
    <lineage>
        <taxon>Bacteria</taxon>
        <taxon>Pseudomonadati</taxon>
        <taxon>Pseudomonadota</taxon>
        <taxon>Gammaproteobacteria</taxon>
        <taxon>Oceanospirillales</taxon>
        <taxon>Endozoicomonadaceae</taxon>
        <taxon>Parendozoicomonas</taxon>
    </lineage>
</organism>
<feature type="compositionally biased region" description="Low complexity" evidence="1">
    <location>
        <begin position="12"/>
        <end position="24"/>
    </location>
</feature>
<reference evidence="2 3" key="1">
    <citation type="submission" date="2022-05" db="EMBL/GenBank/DDBJ databases">
        <authorList>
            <person name="Park J.-S."/>
        </authorList>
    </citation>
    <scope>NUCLEOTIDE SEQUENCE [LARGE SCALE GENOMIC DNA]</scope>
    <source>
        <strain evidence="2 3">2012CJ34-2</strain>
    </source>
</reference>